<dbReference type="RefSeq" id="WP_048112159.1">
    <property type="nucleotide sequence ID" value="NZ_CP010070.1"/>
</dbReference>
<dbReference type="Gene3D" id="3.40.50.300">
    <property type="entry name" value="P-loop containing nucleotide triphosphate hydrolases"/>
    <property type="match status" value="1"/>
</dbReference>
<dbReference type="AlphaFoldDB" id="A0A0A7LBQ0"/>
<dbReference type="PANTHER" id="PTHR43581">
    <property type="entry name" value="ATP/GTP PHOSPHATASE"/>
    <property type="match status" value="1"/>
</dbReference>
<dbReference type="SUPFAM" id="SSF52540">
    <property type="entry name" value="P-loop containing nucleoside triphosphate hydrolases"/>
    <property type="match status" value="1"/>
</dbReference>
<gene>
    <name evidence="2" type="primary">btuD2</name>
    <name evidence="2" type="ORF">Mpt1_c06850</name>
</gene>
<dbReference type="PANTHER" id="PTHR43581:SF2">
    <property type="entry name" value="EXCINUCLEASE ATPASE SUBUNIT"/>
    <property type="match status" value="1"/>
</dbReference>
<protein>
    <submittedName>
        <fullName evidence="2">BtuD2 protein</fullName>
        <ecNumber evidence="2">3.6.3.33</ecNumber>
    </submittedName>
</protein>
<feature type="domain" description="ATPase AAA-type core" evidence="1">
    <location>
        <begin position="190"/>
        <end position="331"/>
    </location>
</feature>
<evidence type="ECO:0000313" key="3">
    <source>
        <dbReference type="Proteomes" id="UP000030787"/>
    </source>
</evidence>
<dbReference type="InterPro" id="IPR051396">
    <property type="entry name" value="Bact_Antivir_Def_Nuclease"/>
</dbReference>
<accession>A0A0A7LBQ0</accession>
<evidence type="ECO:0000313" key="2">
    <source>
        <dbReference type="EMBL" id="AIZ56570.1"/>
    </source>
</evidence>
<dbReference type="Pfam" id="PF13304">
    <property type="entry name" value="AAA_21"/>
    <property type="match status" value="1"/>
</dbReference>
<keyword evidence="2" id="KW-0378">Hydrolase</keyword>
<dbReference type="KEGG" id="mear:Mpt1_c06850"/>
<dbReference type="InterPro" id="IPR027417">
    <property type="entry name" value="P-loop_NTPase"/>
</dbReference>
<dbReference type="HOGENOM" id="CLU_033692_0_0_2"/>
<dbReference type="GO" id="GO:0016887">
    <property type="term" value="F:ATP hydrolysis activity"/>
    <property type="evidence" value="ECO:0007669"/>
    <property type="project" value="InterPro"/>
</dbReference>
<dbReference type="STRING" id="1577791.Mpt1_c06850"/>
<sequence>MMLKGFSIYGLFGEYSYEIDLSDSNITFIHSLNGYGKSTIMKLINDILKGNIDEVGNVNFERMDLRFDNGTALIVENDGEQPLLQMQKNELEEEIQPEDLKSILDVLYISPDRSIIMGCGELRPALNIYMESLMEKLRDAKEDNKLASVPKKGRKEYNDAELEFWSKDLKAKLDFMKRAGMEPDMPSGRRFPPTRFEIMKHRQDYEDLAFSVEEYINKYYELAESAIVYVDIVNDLLVRKNIYFNEGSILSVRMDNGAALPIDKLSSGEKQILIMFYLFLFVAKHKSLVIIDEPEISLHVAWQQSLGKTFSDIAKLRGLHVIVATHSPQVIHDKWDLSVELRIENDK</sequence>
<reference evidence="2 3" key="1">
    <citation type="journal article" date="2014" name="Appl. Environ. Microbiol.">
        <title>Comparative Genome Analysis of 'Candidatus Methanoplasma termitum' Indicates a New Mode of Energy Metabolism in the Seventh Order of Methanogens.</title>
        <authorList>
            <person name="Lang K."/>
            <person name="Schuldes J."/>
            <person name="Klingl A."/>
            <person name="Poehlein A."/>
            <person name="Daniel R."/>
            <person name="Brune A."/>
        </authorList>
    </citation>
    <scope>NUCLEOTIDE SEQUENCE [LARGE SCALE GENOMIC DNA]</scope>
    <source>
        <strain evidence="3">Mpt1</strain>
    </source>
</reference>
<dbReference type="GO" id="GO:0005524">
    <property type="term" value="F:ATP binding"/>
    <property type="evidence" value="ECO:0007669"/>
    <property type="project" value="InterPro"/>
</dbReference>
<name>A0A0A7LBQ0_9ARCH</name>
<dbReference type="EMBL" id="CP010070">
    <property type="protein sequence ID" value="AIZ56570.1"/>
    <property type="molecule type" value="Genomic_DNA"/>
</dbReference>
<keyword evidence="3" id="KW-1185">Reference proteome</keyword>
<dbReference type="InterPro" id="IPR003959">
    <property type="entry name" value="ATPase_AAA_core"/>
</dbReference>
<dbReference type="Proteomes" id="UP000030787">
    <property type="component" value="Chromosome"/>
</dbReference>
<dbReference type="EC" id="3.6.3.33" evidence="2"/>
<evidence type="ECO:0000259" key="1">
    <source>
        <dbReference type="Pfam" id="PF13304"/>
    </source>
</evidence>
<proteinExistence type="predicted"/>
<dbReference type="GeneID" id="24818351"/>
<organism evidence="2 3">
    <name type="scientific">Candidatus Methanoplasma termitum</name>
    <dbReference type="NCBI Taxonomy" id="1577791"/>
    <lineage>
        <taxon>Archaea</taxon>
        <taxon>Methanobacteriati</taxon>
        <taxon>Thermoplasmatota</taxon>
        <taxon>Thermoplasmata</taxon>
        <taxon>Methanomassiliicoccales</taxon>
        <taxon>Methanomassiliicoccaceae</taxon>
        <taxon>Candidatus Methanoplasma</taxon>
    </lineage>
</organism>